<dbReference type="STRING" id="454130.A0A0U4Z5S2"/>
<accession>A0A0U4Z5S2</accession>
<dbReference type="AlphaFoldDB" id="A0A0U4Z5S2"/>
<keyword evidence="3" id="KW-1185">Reference proteome</keyword>
<dbReference type="OrthoDB" id="4492013at2759"/>
<organism evidence="2 3">
    <name type="scientific">Aspergillus calidoustus</name>
    <dbReference type="NCBI Taxonomy" id="454130"/>
    <lineage>
        <taxon>Eukaryota</taxon>
        <taxon>Fungi</taxon>
        <taxon>Dikarya</taxon>
        <taxon>Ascomycota</taxon>
        <taxon>Pezizomycotina</taxon>
        <taxon>Eurotiomycetes</taxon>
        <taxon>Eurotiomycetidae</taxon>
        <taxon>Eurotiales</taxon>
        <taxon>Aspergillaceae</taxon>
        <taxon>Aspergillus</taxon>
        <taxon>Aspergillus subgen. Nidulantes</taxon>
    </lineage>
</organism>
<reference evidence="3" key="1">
    <citation type="journal article" date="2016" name="Genome Announc.">
        <title>Draft genome sequences of fungus Aspergillus calidoustus.</title>
        <authorList>
            <person name="Horn F."/>
            <person name="Linde J."/>
            <person name="Mattern D.J."/>
            <person name="Walther G."/>
            <person name="Guthke R."/>
            <person name="Scherlach K."/>
            <person name="Martin K."/>
            <person name="Brakhage A.A."/>
            <person name="Petzke L."/>
            <person name="Valiante V."/>
        </authorList>
    </citation>
    <scope>NUCLEOTIDE SEQUENCE [LARGE SCALE GENOMIC DNA]</scope>
    <source>
        <strain evidence="3">SF006504</strain>
    </source>
</reference>
<evidence type="ECO:0000313" key="2">
    <source>
        <dbReference type="EMBL" id="CEL05109.1"/>
    </source>
</evidence>
<feature type="region of interest" description="Disordered" evidence="1">
    <location>
        <begin position="14"/>
        <end position="51"/>
    </location>
</feature>
<dbReference type="EMBL" id="CDMC01000005">
    <property type="protein sequence ID" value="CEL05109.1"/>
    <property type="molecule type" value="Genomic_DNA"/>
</dbReference>
<dbReference type="Proteomes" id="UP000054771">
    <property type="component" value="Unassembled WGS sequence"/>
</dbReference>
<sequence>MVLSHARIMFRKLRGIGRRDNEPAPSAPPATTAESEPVNPSPSPSPSPRAIHISEVRRSPTEHPRKRGYDIQSVSIFVANAKGAVGAADLYRLLQREKGCEVYDPTGYCDTDYLCDGYFYNVCFLSPPSDPEPLSAWLTLMQHVCLVFTYDASSRESWDETVAACERMRSRCKDGVLPFLATVIAAIGGGDGDGGPSGVPHAEAEAFATQRGCRFVRFSPATGRGICDAVGSLVELANGARDQYTLDQEGEEQRYRRATHAFQAVFAS</sequence>
<evidence type="ECO:0000256" key="1">
    <source>
        <dbReference type="SAM" id="MobiDB-lite"/>
    </source>
</evidence>
<name>A0A0U4Z5S2_ASPCI</name>
<gene>
    <name evidence="2" type="ORF">ASPCAL06229</name>
</gene>
<protein>
    <submittedName>
        <fullName evidence="2">Uncharacterized protein</fullName>
    </submittedName>
</protein>
<dbReference type="OMA" id="QRETDYG"/>
<evidence type="ECO:0000313" key="3">
    <source>
        <dbReference type="Proteomes" id="UP000054771"/>
    </source>
</evidence>
<proteinExistence type="predicted"/>